<evidence type="ECO:0000256" key="4">
    <source>
        <dbReference type="ARBA" id="ARBA00006558"/>
    </source>
</evidence>
<dbReference type="EMBL" id="SOPX01000008">
    <property type="protein sequence ID" value="TFB27896.1"/>
    <property type="molecule type" value="Genomic_DNA"/>
</dbReference>
<accession>A0A497YHZ9</accession>
<dbReference type="Gene3D" id="3.30.559.10">
    <property type="entry name" value="Chloramphenicol acetyltransferase-like domain"/>
    <property type="match status" value="1"/>
</dbReference>
<dbReference type="RefSeq" id="WP_121281939.1">
    <property type="nucleotide sequence ID" value="NZ_RCCK01000001.1"/>
</dbReference>
<dbReference type="OrthoDB" id="863140at2"/>
<keyword evidence="17" id="KW-1185">Reference proteome</keyword>
<evidence type="ECO:0000256" key="11">
    <source>
        <dbReference type="ARBA" id="ARBA00033407"/>
    </source>
</evidence>
<dbReference type="GO" id="GO:0016746">
    <property type="term" value="F:acyltransferase activity"/>
    <property type="evidence" value="ECO:0007669"/>
    <property type="project" value="UniProtKB-KW"/>
</dbReference>
<dbReference type="EMBL" id="RCCK01000001">
    <property type="protein sequence ID" value="RLJ80992.1"/>
    <property type="molecule type" value="Genomic_DNA"/>
</dbReference>
<dbReference type="EC" id="2.3.1.282" evidence="5"/>
<dbReference type="Proteomes" id="UP000297429">
    <property type="component" value="Unassembled WGS sequence"/>
</dbReference>
<organism evidence="14 16">
    <name type="scientific">Pedobacter alluvionis</name>
    <dbReference type="NCBI Taxonomy" id="475253"/>
    <lineage>
        <taxon>Bacteria</taxon>
        <taxon>Pseudomonadati</taxon>
        <taxon>Bacteroidota</taxon>
        <taxon>Sphingobacteriia</taxon>
        <taxon>Sphingobacteriales</taxon>
        <taxon>Sphingobacteriaceae</taxon>
        <taxon>Pedobacter</taxon>
    </lineage>
</organism>
<evidence type="ECO:0000313" key="17">
    <source>
        <dbReference type="Proteomes" id="UP000297429"/>
    </source>
</evidence>
<keyword evidence="8" id="KW-0012">Acyltransferase</keyword>
<comment type="catalytic activity">
    <reaction evidence="1">
        <text>2 a mycocerosyl-[mycocerosic acid synthase] + a phthiocerol = a dimycocerosyl phthiocerol + 2 holo-[mycocerosic acid synthase].</text>
        <dbReference type="EC" id="2.3.1.282"/>
    </reaction>
</comment>
<dbReference type="PANTHER" id="PTHR28037:SF1">
    <property type="entry name" value="ALCOHOL O-ACETYLTRANSFERASE 1-RELATED"/>
    <property type="match status" value="1"/>
</dbReference>
<dbReference type="InterPro" id="IPR001242">
    <property type="entry name" value="Condensation_dom"/>
</dbReference>
<comment type="catalytic activity">
    <reaction evidence="2">
        <text>2 a mycocerosyl-[mycocerosic acid synthase] + a phenolphthiocerol = a dimycocerosyl phenolphthiocerol + 2 holo-[mycocerosic acid synthase].</text>
        <dbReference type="EC" id="2.3.1.282"/>
    </reaction>
</comment>
<dbReference type="InterPro" id="IPR023213">
    <property type="entry name" value="CAT-like_dom_sf"/>
</dbReference>
<evidence type="ECO:0000313" key="14">
    <source>
        <dbReference type="EMBL" id="RLJ80992.1"/>
    </source>
</evidence>
<dbReference type="Pfam" id="PF00668">
    <property type="entry name" value="Condensation"/>
    <property type="match status" value="1"/>
</dbReference>
<evidence type="ECO:0000256" key="6">
    <source>
        <dbReference type="ARBA" id="ARBA00013449"/>
    </source>
</evidence>
<dbReference type="Pfam" id="PF16911">
    <property type="entry name" value="PapA_C"/>
    <property type="match status" value="1"/>
</dbReference>
<gene>
    <name evidence="14" type="ORF">BCL90_0011</name>
    <name evidence="15" type="ORF">E3V97_24620</name>
</gene>
<keyword evidence="7" id="KW-0808">Transferase</keyword>
<comment type="catalytic activity">
    <reaction evidence="3">
        <text>2 a mycocerosyl-[mycocerosic acid synthase] + a phthiodiolone = a dimycocerosyl phthiodiolone + 2 holo-[mycocerosic acid synthase].</text>
        <dbReference type="EC" id="2.3.1.282"/>
    </reaction>
</comment>
<evidence type="ECO:0000313" key="16">
    <source>
        <dbReference type="Proteomes" id="UP000273898"/>
    </source>
</evidence>
<dbReference type="InterPro" id="IPR052058">
    <property type="entry name" value="Alcohol_O-acetyltransferase"/>
</dbReference>
<dbReference type="AlphaFoldDB" id="A0A497YHZ9"/>
<comment type="caution">
    <text evidence="14">The sequence shown here is derived from an EMBL/GenBank/DDBJ whole genome shotgun (WGS) entry which is preliminary data.</text>
</comment>
<evidence type="ECO:0000259" key="12">
    <source>
        <dbReference type="Pfam" id="PF00668"/>
    </source>
</evidence>
<evidence type="ECO:0000256" key="5">
    <source>
        <dbReference type="ARBA" id="ARBA00012866"/>
    </source>
</evidence>
<dbReference type="Gene3D" id="3.30.559.30">
    <property type="entry name" value="Nonribosomal peptide synthetase, condensation domain"/>
    <property type="match status" value="1"/>
</dbReference>
<evidence type="ECO:0000259" key="13">
    <source>
        <dbReference type="Pfam" id="PF16911"/>
    </source>
</evidence>
<dbReference type="Proteomes" id="UP000273898">
    <property type="component" value="Unassembled WGS sequence"/>
</dbReference>
<sequence>MTKKQNRTLGAFEKTFWLLDQIDSKDFALAAEVEGKETAVAWQSAIRQVQQRHPNLSVRIVMDEFNRPAIEHVDSLEIPLRVLDVDNDFKWEQEVEKELSIRFDTSKGPLLRVLILQKPQDTVVILVANHTLVDGSSLNYLFRDMLNAVTGQKLEILAPQKSNDETLGLPDDVAITETKSAGYVFKKINPVYPKVERIRFSEASTLRILEKSRLEQTTVHGAICAAAVIAGRKLHSEWANKKLELISPICTRRALELDDNFGLNITTHPVYFEPELDPYFWDVARLAKSGLAGTDTAAHVQNYIGFFRELTFNSTDIQQMIDILKQAFNHDIMVTNLVKVKYDTNFGKLRLKSVYGPMVRSGKGKEQTIGAISSNGQLCLTNTSDNPIPGILKEMENILLKACHEHAESIA</sequence>
<evidence type="ECO:0000256" key="3">
    <source>
        <dbReference type="ARBA" id="ARBA00001907"/>
    </source>
</evidence>
<evidence type="ECO:0000256" key="1">
    <source>
        <dbReference type="ARBA" id="ARBA00000026"/>
    </source>
</evidence>
<dbReference type="PANTHER" id="PTHR28037">
    <property type="entry name" value="ALCOHOL O-ACETYLTRANSFERASE 1-RELATED"/>
    <property type="match status" value="1"/>
</dbReference>
<feature type="domain" description="Phthiocerol/phthiodiolone dimycocerosyl transferase C-terminal" evidence="13">
    <location>
        <begin position="190"/>
        <end position="254"/>
    </location>
</feature>
<evidence type="ECO:0000256" key="10">
    <source>
        <dbReference type="ARBA" id="ARBA00032317"/>
    </source>
</evidence>
<evidence type="ECO:0000313" key="15">
    <source>
        <dbReference type="EMBL" id="TFB27896.1"/>
    </source>
</evidence>
<dbReference type="InterPro" id="IPR031641">
    <property type="entry name" value="PapA_C"/>
</dbReference>
<comment type="similarity">
    <text evidence="4">Belongs to the acyltransferase PapA5 family.</text>
</comment>
<evidence type="ECO:0000256" key="8">
    <source>
        <dbReference type="ARBA" id="ARBA00023315"/>
    </source>
</evidence>
<feature type="domain" description="Condensation" evidence="12">
    <location>
        <begin position="39"/>
        <end position="149"/>
    </location>
</feature>
<evidence type="ECO:0000256" key="9">
    <source>
        <dbReference type="ARBA" id="ARBA00030465"/>
    </source>
</evidence>
<evidence type="ECO:0000256" key="2">
    <source>
        <dbReference type="ARBA" id="ARBA00000625"/>
    </source>
</evidence>
<evidence type="ECO:0000256" key="7">
    <source>
        <dbReference type="ARBA" id="ARBA00022679"/>
    </source>
</evidence>
<dbReference type="SUPFAM" id="SSF52777">
    <property type="entry name" value="CoA-dependent acyltransferases"/>
    <property type="match status" value="2"/>
</dbReference>
<protein>
    <recommendedName>
        <fullName evidence="6">Phthiocerol/phthiodiolone dimycocerosyl transferase</fullName>
        <ecNumber evidence="5">2.3.1.282</ecNumber>
    </recommendedName>
    <alternativeName>
        <fullName evidence="11">Acyltransferase PapA5</fullName>
    </alternativeName>
    <alternativeName>
        <fullName evidence="9">Phthiocerol/phthiodiolone O-acyltransferase</fullName>
    </alternativeName>
    <alternativeName>
        <fullName evidence="10">Polyketide synthase-associated protein A5</fullName>
    </alternativeName>
</protein>
<proteinExistence type="inferred from homology"/>
<name>A0A497YHZ9_9SPHI</name>
<reference evidence="15 17" key="2">
    <citation type="submission" date="2019-03" db="EMBL/GenBank/DDBJ databases">
        <authorList>
            <person name="He R.-H."/>
        </authorList>
    </citation>
    <scope>NUCLEOTIDE SEQUENCE [LARGE SCALE GENOMIC DNA]</scope>
    <source>
        <strain evidence="15 17">DSM 19624</strain>
    </source>
</reference>
<reference evidence="14 16" key="1">
    <citation type="submission" date="2018-10" db="EMBL/GenBank/DDBJ databases">
        <title>Genomic Encyclopedia of Archaeal and Bacterial Type Strains, Phase II (KMG-II): from individual species to whole genera.</title>
        <authorList>
            <person name="Goeker M."/>
        </authorList>
    </citation>
    <scope>NUCLEOTIDE SEQUENCE [LARGE SCALE GENOMIC DNA]</scope>
    <source>
        <strain evidence="14 16">DSM 19624</strain>
    </source>
</reference>